<sequence>MSQCRDRDKATVEVGLTLVALGSIEDELNAAKARVMSLKQRLVINSFILTASALSPRAINRESWANVRNERWFEDTLPLLGDGHFKQCFRDLHTVDLSDFQNSGTNLSGFVLVKKEVWEHDIAAVRDVYSRSGFHPMFHGQRASRKPIRNAPYVMEKGPSKKMVGNDRFEGFCVDLLREMSRLLGFHYQLRLVRDGAYGIRDSHGHWNGMVRELLDMALLSLGLLALATFAPFNFFTFASFYFSPFSLLTACFDIHPGLIDFLSRHSLILHDLKDRLLSFRTAQSNAEFLTNFDEFLHFKEADLAIGDLTITYAREAVIDFTMPFMTLGVGLLYRKPQHDHSLLFFLSPLSTDVWLCVAVAYVVVSLLLCCVARAGGARWRSSYVSTGHCCCDERKRDEVRTFKSQFTLLNSLWFIMSAIMRQGCDTFPRSASTRILVAAWWLFSFVLVSSYTANLASFLTRERLQSPIESVEDLAKQTEVLYGCVRSGSTQAFFKDSKHETYERMWNVMKDDLVSSNTEGVERVERGGYAFLMESASIEYVAQRRCELTQLRGLLDSKGYGIAMPQGSPYRSVLSSTILSLQESGTLQTLKDRWWKVNDPARRCPDDQAASRTDAVSELGLPKVGGVFVVLLAGLGLACLIAFAEFFFKACSSREKRRNASTGASTSGQPVDINDKYLL</sequence>
<dbReference type="AlphaFoldDB" id="A0A9J6DF82"/>
<keyword evidence="2" id="KW-0813">Transport</keyword>
<keyword evidence="13" id="KW-1071">Ligand-gated ion channel</keyword>
<evidence type="ECO:0000256" key="12">
    <source>
        <dbReference type="ARBA" id="ARBA00023257"/>
    </source>
</evidence>
<evidence type="ECO:0000256" key="2">
    <source>
        <dbReference type="ARBA" id="ARBA00022448"/>
    </source>
</evidence>
<protein>
    <submittedName>
        <fullName evidence="19">Uncharacterized protein</fullName>
    </submittedName>
</protein>
<comment type="similarity">
    <text evidence="1">Belongs to the glutamate-gated ion channel (TC 1.A.10.1) family.</text>
</comment>
<evidence type="ECO:0000313" key="20">
    <source>
        <dbReference type="Proteomes" id="UP000821866"/>
    </source>
</evidence>
<evidence type="ECO:0000256" key="6">
    <source>
        <dbReference type="ARBA" id="ARBA00022989"/>
    </source>
</evidence>
<evidence type="ECO:0000313" key="19">
    <source>
        <dbReference type="EMBL" id="KAH8020804.1"/>
    </source>
</evidence>
<evidence type="ECO:0000256" key="13">
    <source>
        <dbReference type="ARBA" id="ARBA00023286"/>
    </source>
</evidence>
<evidence type="ECO:0000259" key="17">
    <source>
        <dbReference type="SMART" id="SM00079"/>
    </source>
</evidence>
<dbReference type="PANTHER" id="PTHR18966">
    <property type="entry name" value="IONOTROPIC GLUTAMATE RECEPTOR"/>
    <property type="match status" value="1"/>
</dbReference>
<keyword evidence="8" id="KW-0406">Ion transport</keyword>
<dbReference type="GO" id="GO:0045211">
    <property type="term" value="C:postsynaptic membrane"/>
    <property type="evidence" value="ECO:0007669"/>
    <property type="project" value="UniProtKB-SubCell"/>
</dbReference>
<dbReference type="FunFam" id="1.10.287.70:FF:000105">
    <property type="entry name" value="Eye-enriched kainate receptor, isoform A"/>
    <property type="match status" value="1"/>
</dbReference>
<keyword evidence="14" id="KW-0407">Ion channel</keyword>
<keyword evidence="20" id="KW-1185">Reference proteome</keyword>
<comment type="caution">
    <text evidence="19">The sequence shown here is derived from an EMBL/GenBank/DDBJ whole genome shotgun (WGS) entry which is preliminary data.</text>
</comment>
<keyword evidence="11" id="KW-0325">Glycoprotein</keyword>
<dbReference type="Pfam" id="PF00060">
    <property type="entry name" value="Lig_chan"/>
    <property type="match status" value="1"/>
</dbReference>
<dbReference type="FunFam" id="3.40.190.10:FF:000210">
    <property type="entry name" value="Glutamate receptor ionotropic, kainate 1"/>
    <property type="match status" value="1"/>
</dbReference>
<dbReference type="InterPro" id="IPR019594">
    <property type="entry name" value="Glu/Gly-bd"/>
</dbReference>
<dbReference type="EMBL" id="JABSTU010000009">
    <property type="protein sequence ID" value="KAH8020804.1"/>
    <property type="molecule type" value="Genomic_DNA"/>
</dbReference>
<evidence type="ECO:0000256" key="7">
    <source>
        <dbReference type="ARBA" id="ARBA00023018"/>
    </source>
</evidence>
<feature type="transmembrane region" description="Helical" evidence="16">
    <location>
        <begin position="219"/>
        <end position="243"/>
    </location>
</feature>
<evidence type="ECO:0000256" key="4">
    <source>
        <dbReference type="ARBA" id="ARBA00022692"/>
    </source>
</evidence>
<evidence type="ECO:0000256" key="10">
    <source>
        <dbReference type="ARBA" id="ARBA00023170"/>
    </source>
</evidence>
<evidence type="ECO:0000256" key="5">
    <source>
        <dbReference type="ARBA" id="ARBA00022729"/>
    </source>
</evidence>
<gene>
    <name evidence="19" type="ORF">HPB51_004626</name>
</gene>
<evidence type="ECO:0000256" key="16">
    <source>
        <dbReference type="SAM" id="Phobius"/>
    </source>
</evidence>
<reference evidence="19" key="2">
    <citation type="submission" date="2021-09" db="EMBL/GenBank/DDBJ databases">
        <authorList>
            <person name="Jia N."/>
            <person name="Wang J."/>
            <person name="Shi W."/>
            <person name="Du L."/>
            <person name="Sun Y."/>
            <person name="Zhan W."/>
            <person name="Jiang J."/>
            <person name="Wang Q."/>
            <person name="Zhang B."/>
            <person name="Ji P."/>
            <person name="Sakyi L.B."/>
            <person name="Cui X."/>
            <person name="Yuan T."/>
            <person name="Jiang B."/>
            <person name="Yang W."/>
            <person name="Lam T.T.-Y."/>
            <person name="Chang Q."/>
            <person name="Ding S."/>
            <person name="Wang X."/>
            <person name="Zhu J."/>
            <person name="Ruan X."/>
            <person name="Zhao L."/>
            <person name="Wei J."/>
            <person name="Que T."/>
            <person name="Du C."/>
            <person name="Cheng J."/>
            <person name="Dai P."/>
            <person name="Han X."/>
            <person name="Huang E."/>
            <person name="Gao Y."/>
            <person name="Liu J."/>
            <person name="Shao H."/>
            <person name="Ye R."/>
            <person name="Li L."/>
            <person name="Wei W."/>
            <person name="Wang X."/>
            <person name="Wang C."/>
            <person name="Huo Q."/>
            <person name="Li W."/>
            <person name="Guo W."/>
            <person name="Chen H."/>
            <person name="Chen S."/>
            <person name="Zhou L."/>
            <person name="Zhou L."/>
            <person name="Ni X."/>
            <person name="Tian J."/>
            <person name="Zhou Y."/>
            <person name="Sheng Y."/>
            <person name="Liu T."/>
            <person name="Pan Y."/>
            <person name="Xia L."/>
            <person name="Li J."/>
            <person name="Zhao F."/>
            <person name="Cao W."/>
        </authorList>
    </citation>
    <scope>NUCLEOTIDE SEQUENCE</scope>
    <source>
        <strain evidence="19">Rmic-2018</strain>
        <tissue evidence="19">Larvae</tissue>
    </source>
</reference>
<evidence type="ECO:0000256" key="1">
    <source>
        <dbReference type="ARBA" id="ARBA00008685"/>
    </source>
</evidence>
<evidence type="ECO:0000256" key="8">
    <source>
        <dbReference type="ARBA" id="ARBA00023065"/>
    </source>
</evidence>
<dbReference type="FunFam" id="3.40.190.10:FF:000060">
    <property type="entry name" value="Glutamate receptor ionotropic, kainate 1"/>
    <property type="match status" value="1"/>
</dbReference>
<feature type="transmembrane region" description="Helical" evidence="16">
    <location>
        <begin position="354"/>
        <end position="376"/>
    </location>
</feature>
<keyword evidence="12" id="KW-0628">Postsynaptic cell membrane</keyword>
<evidence type="ECO:0000256" key="11">
    <source>
        <dbReference type="ARBA" id="ARBA00023180"/>
    </source>
</evidence>
<dbReference type="SMART" id="SM00918">
    <property type="entry name" value="Lig_chan-Glu_bd"/>
    <property type="match status" value="1"/>
</dbReference>
<organism evidence="19 20">
    <name type="scientific">Rhipicephalus microplus</name>
    <name type="common">Cattle tick</name>
    <name type="synonym">Boophilus microplus</name>
    <dbReference type="NCBI Taxonomy" id="6941"/>
    <lineage>
        <taxon>Eukaryota</taxon>
        <taxon>Metazoa</taxon>
        <taxon>Ecdysozoa</taxon>
        <taxon>Arthropoda</taxon>
        <taxon>Chelicerata</taxon>
        <taxon>Arachnida</taxon>
        <taxon>Acari</taxon>
        <taxon>Parasitiformes</taxon>
        <taxon>Ixodida</taxon>
        <taxon>Ixodoidea</taxon>
        <taxon>Ixodidae</taxon>
        <taxon>Rhipicephalinae</taxon>
        <taxon>Rhipicephalus</taxon>
        <taxon>Boophilus</taxon>
    </lineage>
</organism>
<evidence type="ECO:0000256" key="15">
    <source>
        <dbReference type="ARBA" id="ARBA00034104"/>
    </source>
</evidence>
<dbReference type="Pfam" id="PF10613">
    <property type="entry name" value="Lig_chan-Glu_bd"/>
    <property type="match status" value="2"/>
</dbReference>
<evidence type="ECO:0000256" key="14">
    <source>
        <dbReference type="ARBA" id="ARBA00023303"/>
    </source>
</evidence>
<keyword evidence="4 16" id="KW-0812">Transmembrane</keyword>
<dbReference type="Proteomes" id="UP000821866">
    <property type="component" value="Chromosome 7"/>
</dbReference>
<keyword evidence="3" id="KW-1003">Cell membrane</keyword>
<feature type="domain" description="Ionotropic glutamate receptor C-terminal" evidence="17">
    <location>
        <begin position="141"/>
        <end position="598"/>
    </location>
</feature>
<keyword evidence="7" id="KW-0770">Synapse</keyword>
<feature type="transmembrane region" description="Helical" evidence="16">
    <location>
        <begin position="628"/>
        <end position="649"/>
    </location>
</feature>
<proteinExistence type="inferred from homology"/>
<comment type="subcellular location">
    <subcellularLocation>
        <location evidence="15">Postsynaptic cell membrane</location>
        <topology evidence="15">Multi-pass membrane protein</topology>
    </subcellularLocation>
</comment>
<keyword evidence="10" id="KW-0675">Receptor</keyword>
<evidence type="ECO:0000256" key="3">
    <source>
        <dbReference type="ARBA" id="ARBA00022475"/>
    </source>
</evidence>
<reference evidence="19" key="1">
    <citation type="journal article" date="2020" name="Cell">
        <title>Large-Scale Comparative Analyses of Tick Genomes Elucidate Their Genetic Diversity and Vector Capacities.</title>
        <authorList>
            <consortium name="Tick Genome and Microbiome Consortium (TIGMIC)"/>
            <person name="Jia N."/>
            <person name="Wang J."/>
            <person name="Shi W."/>
            <person name="Du L."/>
            <person name="Sun Y."/>
            <person name="Zhan W."/>
            <person name="Jiang J.F."/>
            <person name="Wang Q."/>
            <person name="Zhang B."/>
            <person name="Ji P."/>
            <person name="Bell-Sakyi L."/>
            <person name="Cui X.M."/>
            <person name="Yuan T.T."/>
            <person name="Jiang B.G."/>
            <person name="Yang W.F."/>
            <person name="Lam T.T."/>
            <person name="Chang Q.C."/>
            <person name="Ding S.J."/>
            <person name="Wang X.J."/>
            <person name="Zhu J.G."/>
            <person name="Ruan X.D."/>
            <person name="Zhao L."/>
            <person name="Wei J.T."/>
            <person name="Ye R.Z."/>
            <person name="Que T.C."/>
            <person name="Du C.H."/>
            <person name="Zhou Y.H."/>
            <person name="Cheng J.X."/>
            <person name="Dai P.F."/>
            <person name="Guo W.B."/>
            <person name="Han X.H."/>
            <person name="Huang E.J."/>
            <person name="Li L.F."/>
            <person name="Wei W."/>
            <person name="Gao Y.C."/>
            <person name="Liu J.Z."/>
            <person name="Shao H.Z."/>
            <person name="Wang X."/>
            <person name="Wang C.C."/>
            <person name="Yang T.C."/>
            <person name="Huo Q.B."/>
            <person name="Li W."/>
            <person name="Chen H.Y."/>
            <person name="Chen S.E."/>
            <person name="Zhou L.G."/>
            <person name="Ni X.B."/>
            <person name="Tian J.H."/>
            <person name="Sheng Y."/>
            <person name="Liu T."/>
            <person name="Pan Y.S."/>
            <person name="Xia L.Y."/>
            <person name="Li J."/>
            <person name="Zhao F."/>
            <person name="Cao W.C."/>
        </authorList>
    </citation>
    <scope>NUCLEOTIDE SEQUENCE</scope>
    <source>
        <strain evidence="19">Rmic-2018</strain>
    </source>
</reference>
<feature type="transmembrane region" description="Helical" evidence="16">
    <location>
        <begin position="436"/>
        <end position="454"/>
    </location>
</feature>
<feature type="domain" description="Ionotropic glutamate receptor L-glutamate and glycine-binding" evidence="18">
    <location>
        <begin position="152"/>
        <end position="216"/>
    </location>
</feature>
<dbReference type="GO" id="GO:0015276">
    <property type="term" value="F:ligand-gated monoatomic ion channel activity"/>
    <property type="evidence" value="ECO:0007669"/>
    <property type="project" value="InterPro"/>
</dbReference>
<evidence type="ECO:0000259" key="18">
    <source>
        <dbReference type="SMART" id="SM00918"/>
    </source>
</evidence>
<keyword evidence="6 16" id="KW-1133">Transmembrane helix</keyword>
<dbReference type="SMART" id="SM00079">
    <property type="entry name" value="PBPe"/>
    <property type="match status" value="1"/>
</dbReference>
<dbReference type="Gene3D" id="3.40.190.10">
    <property type="entry name" value="Periplasmic binding protein-like II"/>
    <property type="match status" value="4"/>
</dbReference>
<accession>A0A9J6DF82</accession>
<dbReference type="VEuPathDB" id="VectorBase:LOC119173709"/>
<keyword evidence="5" id="KW-0732">Signal</keyword>
<dbReference type="InterPro" id="IPR015683">
    <property type="entry name" value="Ionotropic_Glu_rcpt"/>
</dbReference>
<keyword evidence="9 16" id="KW-0472">Membrane</keyword>
<name>A0A9J6DF82_RHIMP</name>
<evidence type="ECO:0000256" key="9">
    <source>
        <dbReference type="ARBA" id="ARBA00023136"/>
    </source>
</evidence>
<dbReference type="SUPFAM" id="SSF53850">
    <property type="entry name" value="Periplasmic binding protein-like II"/>
    <property type="match status" value="2"/>
</dbReference>
<dbReference type="InterPro" id="IPR001320">
    <property type="entry name" value="Iontro_rcpt_C"/>
</dbReference>